<dbReference type="Gene3D" id="3.40.33.10">
    <property type="entry name" value="CAP"/>
    <property type="match status" value="1"/>
</dbReference>
<reference evidence="2 3" key="1">
    <citation type="journal article" date="2018" name="Gigascience">
        <title>Genomes of trombidid mites reveal novel predicted allergens and laterally-transferred genes associated with secondary metabolism.</title>
        <authorList>
            <person name="Dong X."/>
            <person name="Chaisiri K."/>
            <person name="Xia D."/>
            <person name="Armstrong S.D."/>
            <person name="Fang Y."/>
            <person name="Donnelly M.J."/>
            <person name="Kadowaki T."/>
            <person name="McGarry J.W."/>
            <person name="Darby A.C."/>
            <person name="Makepeace B.L."/>
        </authorList>
    </citation>
    <scope>NUCLEOTIDE SEQUENCE [LARGE SCALE GENOMIC DNA]</scope>
    <source>
        <strain evidence="2">UoL-WK</strain>
    </source>
</reference>
<dbReference type="EMBL" id="NCKU01016820">
    <property type="protein sequence ID" value="RWR99116.1"/>
    <property type="molecule type" value="Genomic_DNA"/>
</dbReference>
<dbReference type="InterPro" id="IPR018244">
    <property type="entry name" value="Allrgn_V5/Tpx1_CS"/>
</dbReference>
<feature type="domain" description="SCP" evidence="1">
    <location>
        <begin position="9"/>
        <end position="58"/>
    </location>
</feature>
<dbReference type="InterPro" id="IPR001283">
    <property type="entry name" value="CRISP-related"/>
</dbReference>
<accession>A0A443Q7V5</accession>
<comment type="caution">
    <text evidence="2">The sequence shown here is derived from an EMBL/GenBank/DDBJ whole genome shotgun (WGS) entry which is preliminary data.</text>
</comment>
<dbReference type="AlphaFoldDB" id="A0A443Q7V5"/>
<dbReference type="SUPFAM" id="SSF55797">
    <property type="entry name" value="PR-1-like"/>
    <property type="match status" value="1"/>
</dbReference>
<proteinExistence type="predicted"/>
<dbReference type="STRING" id="1965070.A0A443Q7V5"/>
<dbReference type="GO" id="GO:0005576">
    <property type="term" value="C:extracellular region"/>
    <property type="evidence" value="ECO:0007669"/>
    <property type="project" value="InterPro"/>
</dbReference>
<sequence length="211" mass="24711">SRFDLQPKWSKIINLWYEELQIAPNSVVHNFNLHGLNIGHFTQMAWASSRKIGCGFAAFRIVDPKFKVAHLYTCNYAPSGNRKGNSMYLEGAAMSRCPQSTQPSKKYSALCSYSDLEKKIKMNKIYVQPNNKTKTFQEINRKPRKNKKFNRLQNSEMPLKKCKYFVIKKQGTKRISTQLVPKQGTKRISTQLMPKQYYLTKRNCTYFFRRT</sequence>
<dbReference type="OrthoDB" id="414826at2759"/>
<dbReference type="PANTHER" id="PTHR10334">
    <property type="entry name" value="CYSTEINE-RICH SECRETORY PROTEIN-RELATED"/>
    <property type="match status" value="1"/>
</dbReference>
<feature type="non-terminal residue" evidence="2">
    <location>
        <position position="1"/>
    </location>
</feature>
<gene>
    <name evidence="2" type="ORF">B4U79_17077</name>
</gene>
<dbReference type="Proteomes" id="UP000285301">
    <property type="component" value="Unassembled WGS sequence"/>
</dbReference>
<dbReference type="Pfam" id="PF00188">
    <property type="entry name" value="CAP"/>
    <property type="match status" value="1"/>
</dbReference>
<dbReference type="InterPro" id="IPR035940">
    <property type="entry name" value="CAP_sf"/>
</dbReference>
<protein>
    <submittedName>
        <fullName evidence="2">Vespid v5 venom allergen-like protein</fullName>
    </submittedName>
</protein>
<evidence type="ECO:0000313" key="3">
    <source>
        <dbReference type="Proteomes" id="UP000285301"/>
    </source>
</evidence>
<dbReference type="PROSITE" id="PS01009">
    <property type="entry name" value="CRISP_1"/>
    <property type="match status" value="1"/>
</dbReference>
<evidence type="ECO:0000259" key="1">
    <source>
        <dbReference type="Pfam" id="PF00188"/>
    </source>
</evidence>
<dbReference type="PRINTS" id="PR00837">
    <property type="entry name" value="V5TPXLIKE"/>
</dbReference>
<name>A0A443Q7V5_9ACAR</name>
<organism evidence="2 3">
    <name type="scientific">Dinothrombium tinctorium</name>
    <dbReference type="NCBI Taxonomy" id="1965070"/>
    <lineage>
        <taxon>Eukaryota</taxon>
        <taxon>Metazoa</taxon>
        <taxon>Ecdysozoa</taxon>
        <taxon>Arthropoda</taxon>
        <taxon>Chelicerata</taxon>
        <taxon>Arachnida</taxon>
        <taxon>Acari</taxon>
        <taxon>Acariformes</taxon>
        <taxon>Trombidiformes</taxon>
        <taxon>Prostigmata</taxon>
        <taxon>Anystina</taxon>
        <taxon>Parasitengona</taxon>
        <taxon>Trombidioidea</taxon>
        <taxon>Trombidiidae</taxon>
        <taxon>Dinothrombium</taxon>
    </lineage>
</organism>
<dbReference type="InterPro" id="IPR014044">
    <property type="entry name" value="CAP_dom"/>
</dbReference>
<evidence type="ECO:0000313" key="2">
    <source>
        <dbReference type="EMBL" id="RWR99116.1"/>
    </source>
</evidence>
<keyword evidence="3" id="KW-1185">Reference proteome</keyword>